<sequence>MDFKIDPRMLISPKPPTTSDRKAQDLKALRESSQQLESLFVMEMLKAMRKTIPEGGLFEKSTSTEIYQEMLDMETAKATVAGPGLGIADAIYKQMAPLIEKKK</sequence>
<keyword evidence="3" id="KW-0966">Cell projection</keyword>
<gene>
    <name evidence="3" type="primary">flgJ</name>
    <name evidence="3" type="ORF">DGMP_12760</name>
</gene>
<evidence type="ECO:0000313" key="3">
    <source>
        <dbReference type="EMBL" id="BCL60583.1"/>
    </source>
</evidence>
<proteinExistence type="predicted"/>
<evidence type="ECO:0000313" key="4">
    <source>
        <dbReference type="Proteomes" id="UP000826725"/>
    </source>
</evidence>
<keyword evidence="3" id="KW-0282">Flagellum</keyword>
<evidence type="ECO:0000256" key="1">
    <source>
        <dbReference type="SAM" id="MobiDB-lite"/>
    </source>
</evidence>
<protein>
    <submittedName>
        <fullName evidence="3">Flagellar protein FlgJ</fullName>
    </submittedName>
</protein>
<accession>A0A8D5FFW6</accession>
<keyword evidence="4" id="KW-1185">Reference proteome</keyword>
<reference evidence="3" key="1">
    <citation type="submission" date="2020-09" db="EMBL/GenBank/DDBJ databases">
        <title>Desulfogranum mesoprofundum gen. nov., sp. nov., a novel mesophilic, sulfate-reducing chemolithoautotroph isolated from a deep-sea hydrothermal vent chimney in the Suiyo Seamount.</title>
        <authorList>
            <person name="Hashimoto Y."/>
            <person name="Nakagawa S."/>
        </authorList>
    </citation>
    <scope>NUCLEOTIDE SEQUENCE</scope>
    <source>
        <strain evidence="3">KT2</strain>
    </source>
</reference>
<dbReference type="InterPro" id="IPR019301">
    <property type="entry name" value="Flagellar_prot_FlgJ_N"/>
</dbReference>
<name>A0A8D5FFW6_9BACT</name>
<dbReference type="EMBL" id="AP024086">
    <property type="protein sequence ID" value="BCL60583.1"/>
    <property type="molecule type" value="Genomic_DNA"/>
</dbReference>
<dbReference type="Proteomes" id="UP000826725">
    <property type="component" value="Chromosome"/>
</dbReference>
<evidence type="ECO:0000259" key="2">
    <source>
        <dbReference type="Pfam" id="PF10135"/>
    </source>
</evidence>
<keyword evidence="3" id="KW-0969">Cilium</keyword>
<dbReference type="KEGG" id="dbk:DGMP_12760"/>
<dbReference type="AlphaFoldDB" id="A0A8D5FFW6"/>
<organism evidence="3 4">
    <name type="scientific">Desulfomarina profundi</name>
    <dbReference type="NCBI Taxonomy" id="2772557"/>
    <lineage>
        <taxon>Bacteria</taxon>
        <taxon>Pseudomonadati</taxon>
        <taxon>Thermodesulfobacteriota</taxon>
        <taxon>Desulfobulbia</taxon>
        <taxon>Desulfobulbales</taxon>
        <taxon>Desulfobulbaceae</taxon>
        <taxon>Desulfomarina</taxon>
    </lineage>
</organism>
<dbReference type="RefSeq" id="WP_228856699.1">
    <property type="nucleotide sequence ID" value="NZ_AP024086.1"/>
</dbReference>
<feature type="region of interest" description="Disordered" evidence="1">
    <location>
        <begin position="1"/>
        <end position="23"/>
    </location>
</feature>
<feature type="domain" description="Flagellar protein FlgJ N-terminal" evidence="2">
    <location>
        <begin position="46"/>
        <end position="94"/>
    </location>
</feature>
<dbReference type="Pfam" id="PF10135">
    <property type="entry name" value="Rod-binding"/>
    <property type="match status" value="1"/>
</dbReference>